<dbReference type="PANTHER" id="PTHR48041">
    <property type="entry name" value="ABC TRANSPORTER G FAMILY MEMBER 28"/>
    <property type="match status" value="1"/>
</dbReference>
<dbReference type="InterPro" id="IPR013525">
    <property type="entry name" value="ABC2_TM"/>
</dbReference>
<feature type="domain" description="ABC transporter" evidence="10">
    <location>
        <begin position="116"/>
        <end position="355"/>
    </location>
</feature>
<keyword evidence="6 12" id="KW-0067">ATP-binding</keyword>
<dbReference type="GO" id="GO:0016887">
    <property type="term" value="F:ATP hydrolysis activity"/>
    <property type="evidence" value="ECO:0007669"/>
    <property type="project" value="InterPro"/>
</dbReference>
<organism evidence="11 12">
    <name type="scientific">Drosophila albomicans</name>
    <name type="common">Fruit fly</name>
    <dbReference type="NCBI Taxonomy" id="7291"/>
    <lineage>
        <taxon>Eukaryota</taxon>
        <taxon>Metazoa</taxon>
        <taxon>Ecdysozoa</taxon>
        <taxon>Arthropoda</taxon>
        <taxon>Hexapoda</taxon>
        <taxon>Insecta</taxon>
        <taxon>Pterygota</taxon>
        <taxon>Neoptera</taxon>
        <taxon>Endopterygota</taxon>
        <taxon>Diptera</taxon>
        <taxon>Brachycera</taxon>
        <taxon>Muscomorpha</taxon>
        <taxon>Ephydroidea</taxon>
        <taxon>Drosophilidae</taxon>
        <taxon>Drosophila</taxon>
    </lineage>
</organism>
<evidence type="ECO:0000256" key="7">
    <source>
        <dbReference type="ARBA" id="ARBA00022989"/>
    </source>
</evidence>
<dbReference type="Pfam" id="PF19055">
    <property type="entry name" value="ABC2_membrane_7"/>
    <property type="match status" value="1"/>
</dbReference>
<feature type="transmembrane region" description="Helical" evidence="9">
    <location>
        <begin position="559"/>
        <end position="582"/>
    </location>
</feature>
<accession>A0A6P8XU79</accession>
<dbReference type="OrthoDB" id="66620at2759"/>
<keyword evidence="5" id="KW-0547">Nucleotide-binding</keyword>
<keyword evidence="7 9" id="KW-1133">Transmembrane helix</keyword>
<keyword evidence="8 9" id="KW-0472">Membrane</keyword>
<comment type="subcellular location">
    <subcellularLocation>
        <location evidence="1">Membrane</location>
        <topology evidence="1">Multi-pass membrane protein</topology>
    </subcellularLocation>
</comment>
<dbReference type="Gene3D" id="3.40.50.300">
    <property type="entry name" value="P-loop containing nucleotide triphosphate hydrolases"/>
    <property type="match status" value="1"/>
</dbReference>
<keyword evidence="3" id="KW-0813">Transport</keyword>
<evidence type="ECO:0000313" key="12">
    <source>
        <dbReference type="RefSeq" id="XP_034101272.1"/>
    </source>
</evidence>
<dbReference type="RefSeq" id="XP_034101272.1">
    <property type="nucleotide sequence ID" value="XM_034245381.2"/>
</dbReference>
<feature type="transmembrane region" description="Helical" evidence="9">
    <location>
        <begin position="520"/>
        <end position="547"/>
    </location>
</feature>
<dbReference type="SUPFAM" id="SSF52540">
    <property type="entry name" value="P-loop containing nucleoside triphosphate hydrolases"/>
    <property type="match status" value="1"/>
</dbReference>
<dbReference type="PANTHER" id="PTHR48041:SF26">
    <property type="entry name" value="FI22810P1"/>
    <property type="match status" value="1"/>
</dbReference>
<dbReference type="Pfam" id="PF00005">
    <property type="entry name" value="ABC_tran"/>
    <property type="match status" value="1"/>
</dbReference>
<dbReference type="GO" id="GO:0005886">
    <property type="term" value="C:plasma membrane"/>
    <property type="evidence" value="ECO:0007669"/>
    <property type="project" value="TreeGrafter"/>
</dbReference>
<feature type="transmembrane region" description="Helical" evidence="9">
    <location>
        <begin position="589"/>
        <end position="608"/>
    </location>
</feature>
<dbReference type="AlphaFoldDB" id="A0A6P8XU79"/>
<evidence type="ECO:0000259" key="10">
    <source>
        <dbReference type="PROSITE" id="PS50893"/>
    </source>
</evidence>
<evidence type="ECO:0000256" key="1">
    <source>
        <dbReference type="ARBA" id="ARBA00004141"/>
    </source>
</evidence>
<feature type="transmembrane region" description="Helical" evidence="9">
    <location>
        <begin position="484"/>
        <end position="508"/>
    </location>
</feature>
<name>A0A6P8XU79_DROAB</name>
<dbReference type="InterPro" id="IPR017871">
    <property type="entry name" value="ABC_transporter-like_CS"/>
</dbReference>
<dbReference type="PROSITE" id="PS00211">
    <property type="entry name" value="ABC_TRANSPORTER_1"/>
    <property type="match status" value="1"/>
</dbReference>
<dbReference type="GO" id="GO:0005524">
    <property type="term" value="F:ATP binding"/>
    <property type="evidence" value="ECO:0007669"/>
    <property type="project" value="UniProtKB-KW"/>
</dbReference>
<dbReference type="InterPro" id="IPR003593">
    <property type="entry name" value="AAA+_ATPase"/>
</dbReference>
<dbReference type="GeneID" id="117565978"/>
<proteinExistence type="inferred from homology"/>
<dbReference type="InterPro" id="IPR050352">
    <property type="entry name" value="ABCG_transporters"/>
</dbReference>
<dbReference type="PROSITE" id="PS50893">
    <property type="entry name" value="ABC_TRANSPORTER_2"/>
    <property type="match status" value="1"/>
</dbReference>
<dbReference type="FunFam" id="3.40.50.300:FF:001077">
    <property type="entry name" value="Uncharacterized protein, isoform A"/>
    <property type="match status" value="1"/>
</dbReference>
<keyword evidence="4 9" id="KW-0812">Transmembrane</keyword>
<keyword evidence="11" id="KW-1185">Reference proteome</keyword>
<dbReference type="Proteomes" id="UP000515160">
    <property type="component" value="Chromosome 2L"/>
</dbReference>
<dbReference type="Pfam" id="PF01061">
    <property type="entry name" value="ABC2_membrane"/>
    <property type="match status" value="1"/>
</dbReference>
<evidence type="ECO:0000256" key="5">
    <source>
        <dbReference type="ARBA" id="ARBA00022741"/>
    </source>
</evidence>
<evidence type="ECO:0000256" key="2">
    <source>
        <dbReference type="ARBA" id="ARBA00005814"/>
    </source>
</evidence>
<evidence type="ECO:0000256" key="8">
    <source>
        <dbReference type="ARBA" id="ARBA00023136"/>
    </source>
</evidence>
<sequence>MLSAREQFFNSDGGAAGIGLGIEVGESSTSKAGRGVYNATTEPMTNASSWGNGRTNTATNAAPAAIATTNVTATPTSSQVAAVKQTPLEPVDEGEEEVHFDTDALSNLPGRDPVDIEFKELSLTVKLGFNRGEKEILHNVCGKFPGSQLIAIMGPSGAGKSTLLDALSGFKTTGVVGNILLNGRRRDLPSFRRLSCYITQDDRLQPLLTVSENMHIAADLKLGENVSYEEKESRIEDILLLLGLYDHDQTLTMRLSGGQKKRLSIAMELINNPTVMFLDEPTTGLDSSSCTKVLELLKRLTSQGRTIICTIHQPTAKLFQIFDQVYVLSAGNCVYQGGTQKLVPFLQSVDLPCPMYHNPADYIIELACGEYGFDKVDTLKSATENGSCLTWFNNPGAVLRSEALMRKHPIPKRTKNVSLENTSFANQCSVLLRRGYIKARRDTTMTHLRIIVNIMVAVLYGAMYDHAGREGSRVLDNYNLLFAILMHHSMTTMMLTVLTFPIEMTILIKEHFNRWYSLKAFYFAMTVIDLPITLISSFIFSVIIYLWSYQPMEWVRFWMFFSISLLVVFVGQSFGLIIGAWFDVVNGTFLAPVLTIPMMMFAGFGVTLRDLPSYLKWGSHISHLRYGLEGFIGAIYGLNRGVLECNEAPYCHYRYPKKFLEEITMSGDQFWKDIIALCVMTFLLRFGAYVVLKAKIKSIR</sequence>
<gene>
    <name evidence="12" type="primary">LOC117565978</name>
</gene>
<dbReference type="GO" id="GO:0140359">
    <property type="term" value="F:ABC-type transporter activity"/>
    <property type="evidence" value="ECO:0007669"/>
    <property type="project" value="InterPro"/>
</dbReference>
<dbReference type="InterPro" id="IPR043926">
    <property type="entry name" value="ABCG_dom"/>
</dbReference>
<evidence type="ECO:0000256" key="3">
    <source>
        <dbReference type="ARBA" id="ARBA00022448"/>
    </source>
</evidence>
<evidence type="ECO:0000256" key="6">
    <source>
        <dbReference type="ARBA" id="ARBA00022840"/>
    </source>
</evidence>
<dbReference type="InterPro" id="IPR027417">
    <property type="entry name" value="P-loop_NTPase"/>
</dbReference>
<evidence type="ECO:0000256" key="9">
    <source>
        <dbReference type="SAM" id="Phobius"/>
    </source>
</evidence>
<dbReference type="InterPro" id="IPR003439">
    <property type="entry name" value="ABC_transporter-like_ATP-bd"/>
</dbReference>
<evidence type="ECO:0000313" key="11">
    <source>
        <dbReference type="Proteomes" id="UP000515160"/>
    </source>
</evidence>
<comment type="similarity">
    <text evidence="2">Belongs to the ABC transporter superfamily. ABCG family. Eye pigment precursor importer (TC 3.A.1.204) subfamily.</text>
</comment>
<dbReference type="CDD" id="cd03213">
    <property type="entry name" value="ABCG_EPDR"/>
    <property type="match status" value="1"/>
</dbReference>
<evidence type="ECO:0000256" key="4">
    <source>
        <dbReference type="ARBA" id="ARBA00022692"/>
    </source>
</evidence>
<reference evidence="12" key="1">
    <citation type="submission" date="2025-08" db="UniProtKB">
        <authorList>
            <consortium name="RefSeq"/>
        </authorList>
    </citation>
    <scope>IDENTIFICATION</scope>
    <source>
        <strain evidence="12">15112-1751.03</strain>
        <tissue evidence="12">Whole Adult</tissue>
    </source>
</reference>
<feature type="transmembrane region" description="Helical" evidence="9">
    <location>
        <begin position="446"/>
        <end position="464"/>
    </location>
</feature>
<dbReference type="SMART" id="SM00382">
    <property type="entry name" value="AAA"/>
    <property type="match status" value="1"/>
</dbReference>
<protein>
    <submittedName>
        <fullName evidence="12">ATP-binding cassette sub-family G member 4</fullName>
    </submittedName>
</protein>
<feature type="transmembrane region" description="Helical" evidence="9">
    <location>
        <begin position="674"/>
        <end position="692"/>
    </location>
</feature>